<gene>
    <name evidence="9" type="ORF">DD559_11405</name>
</gene>
<dbReference type="PANTHER" id="PTHR12147">
    <property type="entry name" value="METALLOPEPTIDASE M28 FAMILY MEMBER"/>
    <property type="match status" value="1"/>
</dbReference>
<evidence type="ECO:0000256" key="7">
    <source>
        <dbReference type="SAM" id="SignalP"/>
    </source>
</evidence>
<evidence type="ECO:0000256" key="3">
    <source>
        <dbReference type="ARBA" id="ARBA00022723"/>
    </source>
</evidence>
<dbReference type="InterPro" id="IPR007484">
    <property type="entry name" value="Peptidase_M28"/>
</dbReference>
<dbReference type="Gene3D" id="3.40.630.10">
    <property type="entry name" value="Zn peptidases"/>
    <property type="match status" value="1"/>
</dbReference>
<dbReference type="GO" id="GO:0008235">
    <property type="term" value="F:metalloexopeptidase activity"/>
    <property type="evidence" value="ECO:0007669"/>
    <property type="project" value="InterPro"/>
</dbReference>
<dbReference type="InterPro" id="IPR046450">
    <property type="entry name" value="PA_dom_sf"/>
</dbReference>
<organism evidence="9 10">
    <name type="scientific">Sphingomonas pokkalii</name>
    <dbReference type="NCBI Taxonomy" id="2175090"/>
    <lineage>
        <taxon>Bacteria</taxon>
        <taxon>Pseudomonadati</taxon>
        <taxon>Pseudomonadota</taxon>
        <taxon>Alphaproteobacteria</taxon>
        <taxon>Sphingomonadales</taxon>
        <taxon>Sphingomonadaceae</taxon>
        <taxon>Sphingomonas</taxon>
    </lineage>
</organism>
<dbReference type="GO" id="GO:0006508">
    <property type="term" value="P:proteolysis"/>
    <property type="evidence" value="ECO:0007669"/>
    <property type="project" value="UniProtKB-KW"/>
</dbReference>
<sequence length="539" mass="57465">MFRPLVALLLFAAAPVATVAQPAALTPEQAALKAHIQFLAADSLRGREAGTRDFDVAADYVAARMLAAGLKPGGTDGSWFQPVTLTTYRPAERATWTLRRRGRDVPFLFGKDFVNEPVPSAPDFKAEGEIVFAGYGIVYAAAGRDDYAGLDVRGKIVAILAGAPAALPADVRAHFDDDAQKARLAGARGAKAVLVLETAARRRDFSVESIAPYYAYPRTGWVGPDGATDDPSPRAPVVGQVSQAGAAKLFDGAAMRWAEVQAADMRGDRMPTGRLVGHLSVANKTRIATRDSRNVVGLIEGRDPTLRGQYVALTAHLDHIGIGREVRGDSIYNGAMDNAAGVSMILEIARAIQESGRRPRRSILFLALTAEEKGLLGSAYFTRYPTVPKGSIVADVNLDMPILTYPLVDLVVLGGERSSLGPAVAAAARAEGLGVVPDPEPEEMFFVRSDHYSFVRAGIPAVSIDTGPGGTGAAAGRTFLNRHYHQPSDQIDLPFDWKSAVRFKRVAQATVLALADAEARPTWNRGDFFGTMFGGEGGQ</sequence>
<keyword evidence="1" id="KW-0031">Aminopeptidase</keyword>
<evidence type="ECO:0000256" key="5">
    <source>
        <dbReference type="ARBA" id="ARBA00022801"/>
    </source>
</evidence>
<comment type="caution">
    <text evidence="9">The sequence shown here is derived from an EMBL/GenBank/DDBJ whole genome shotgun (WGS) entry which is preliminary data.</text>
</comment>
<dbReference type="AlphaFoldDB" id="A0A2U0SEQ5"/>
<dbReference type="InterPro" id="IPR045175">
    <property type="entry name" value="M28_fam"/>
</dbReference>
<keyword evidence="10" id="KW-1185">Reference proteome</keyword>
<dbReference type="Pfam" id="PF04389">
    <property type="entry name" value="Peptidase_M28"/>
    <property type="match status" value="1"/>
</dbReference>
<keyword evidence="2" id="KW-0645">Protease</keyword>
<evidence type="ECO:0000256" key="2">
    <source>
        <dbReference type="ARBA" id="ARBA00022670"/>
    </source>
</evidence>
<dbReference type="PANTHER" id="PTHR12147:SF56">
    <property type="entry name" value="AMINOPEPTIDASE YDR415C-RELATED"/>
    <property type="match status" value="1"/>
</dbReference>
<feature type="chain" id="PRO_5015481890" evidence="7">
    <location>
        <begin position="20"/>
        <end position="539"/>
    </location>
</feature>
<keyword evidence="5" id="KW-0378">Hydrolase</keyword>
<accession>A0A2U0SEQ5</accession>
<reference evidence="9 10" key="1">
    <citation type="submission" date="2018-05" db="EMBL/GenBank/DDBJ databases">
        <title>Description of Sphingomonas pokkalii sp nov, isolated from the rhizosphere of saline tolerant pokkali rice and its draft genome analysis.</title>
        <authorList>
            <person name="Menon R."/>
            <person name="Kumari S."/>
            <person name="Rameshkumar N."/>
        </authorList>
    </citation>
    <scope>NUCLEOTIDE SEQUENCE [LARGE SCALE GENOMIC DNA]</scope>
    <source>
        <strain evidence="9 10">L3B27</strain>
    </source>
</reference>
<dbReference type="GO" id="GO:0004177">
    <property type="term" value="F:aminopeptidase activity"/>
    <property type="evidence" value="ECO:0007669"/>
    <property type="project" value="UniProtKB-KW"/>
</dbReference>
<evidence type="ECO:0000256" key="6">
    <source>
        <dbReference type="ARBA" id="ARBA00022833"/>
    </source>
</evidence>
<evidence type="ECO:0000256" key="4">
    <source>
        <dbReference type="ARBA" id="ARBA00022729"/>
    </source>
</evidence>
<dbReference type="GO" id="GO:0046872">
    <property type="term" value="F:metal ion binding"/>
    <property type="evidence" value="ECO:0007669"/>
    <property type="project" value="UniProtKB-KW"/>
</dbReference>
<feature type="domain" description="Peptidase M28" evidence="8">
    <location>
        <begin position="294"/>
        <end position="509"/>
    </location>
</feature>
<evidence type="ECO:0000313" key="9">
    <source>
        <dbReference type="EMBL" id="PVX29862.1"/>
    </source>
</evidence>
<keyword evidence="4 7" id="KW-0732">Signal</keyword>
<evidence type="ECO:0000256" key="1">
    <source>
        <dbReference type="ARBA" id="ARBA00022438"/>
    </source>
</evidence>
<evidence type="ECO:0000259" key="8">
    <source>
        <dbReference type="Pfam" id="PF04389"/>
    </source>
</evidence>
<dbReference type="SUPFAM" id="SSF53187">
    <property type="entry name" value="Zn-dependent exopeptidases"/>
    <property type="match status" value="1"/>
</dbReference>
<protein>
    <submittedName>
        <fullName evidence="9">Peptidase M28</fullName>
    </submittedName>
</protein>
<evidence type="ECO:0000313" key="10">
    <source>
        <dbReference type="Proteomes" id="UP000245890"/>
    </source>
</evidence>
<dbReference type="SUPFAM" id="SSF52025">
    <property type="entry name" value="PA domain"/>
    <property type="match status" value="1"/>
</dbReference>
<dbReference type="RefSeq" id="WP_116469281.1">
    <property type="nucleotide sequence ID" value="NZ_QENQ01000001.1"/>
</dbReference>
<proteinExistence type="predicted"/>
<keyword evidence="6" id="KW-0862">Zinc</keyword>
<dbReference type="OrthoDB" id="9778250at2"/>
<dbReference type="Proteomes" id="UP000245890">
    <property type="component" value="Unassembled WGS sequence"/>
</dbReference>
<feature type="signal peptide" evidence="7">
    <location>
        <begin position="1"/>
        <end position="19"/>
    </location>
</feature>
<keyword evidence="3" id="KW-0479">Metal-binding</keyword>
<dbReference type="EMBL" id="QENQ01000001">
    <property type="protein sequence ID" value="PVX29862.1"/>
    <property type="molecule type" value="Genomic_DNA"/>
</dbReference>
<name>A0A2U0SEQ5_9SPHN</name>
<dbReference type="Gene3D" id="3.50.30.30">
    <property type="match status" value="1"/>
</dbReference>